<evidence type="ECO:0000256" key="1">
    <source>
        <dbReference type="SAM" id="MobiDB-lite"/>
    </source>
</evidence>
<comment type="caution">
    <text evidence="2">The sequence shown here is derived from an EMBL/GenBank/DDBJ whole genome shotgun (WGS) entry which is preliminary data.</text>
</comment>
<feature type="region of interest" description="Disordered" evidence="1">
    <location>
        <begin position="529"/>
        <end position="559"/>
    </location>
</feature>
<sequence length="559" mass="60715">MLDPNAPTLTDLYYALGTFSGPLTQRITDYLAGYQLGPASDVAGFQLPLQPRDSSADSSGMGTAYWVGPMVPREHKRYRDMQNALIKSFNFRNITQEGVEFLADGVGADEADWSLVSDKDSGDETIPLPAEEQALLDEAEQLLTAWWDHRDLPTTFQHLLQTAIAHGRAPLRPRIPERFKEADGRLKVIADPLKSLEPLHLVLPDVSLSGVYTDPESLERVGVTQVLYRSVQSWKTEWEVTYVNSDGKTILTVLTIGGEKDAQITDSVPSDPIDLNGRLWLFELKFPRGAITRDVLSNQDALNVALTLLSRNTHFAGFAQIYGIGIDPPVTGGETSTLSDGTVKPGTPETVVQSGPGTQSFFQPSVHVTTTRTTVNGVPVETIEEKPYAGASYNKIDPADPKAIEVAISTAETNIYSALRQRFVLMDDKATASGRSREVATGSFLRATARYATATEHLIREVLEFALEVAALAQGKPGKYRSLRASVTCRQQVFDPSPLQVAANLSLQQAGVISRQTLQTLVGIADPSAEDARIAEEKAPPETAPTPAPTDDQESATAN</sequence>
<reference evidence="2" key="1">
    <citation type="journal article" date="2014" name="Int. J. Syst. Evol. Microbiol.">
        <title>Complete genome sequence of Corynebacterium casei LMG S-19264T (=DSM 44701T), isolated from a smear-ripened cheese.</title>
        <authorList>
            <consortium name="US DOE Joint Genome Institute (JGI-PGF)"/>
            <person name="Walter F."/>
            <person name="Albersmeier A."/>
            <person name="Kalinowski J."/>
            <person name="Ruckert C."/>
        </authorList>
    </citation>
    <scope>NUCLEOTIDE SEQUENCE</scope>
    <source>
        <strain evidence="2">JCM 31311</strain>
    </source>
</reference>
<dbReference type="EMBL" id="BMQL01000052">
    <property type="protein sequence ID" value="GGR31396.1"/>
    <property type="molecule type" value="Genomic_DNA"/>
</dbReference>
<reference evidence="2" key="2">
    <citation type="submission" date="2020-09" db="EMBL/GenBank/DDBJ databases">
        <authorList>
            <person name="Sun Q."/>
            <person name="Ohkuma M."/>
        </authorList>
    </citation>
    <scope>NUCLEOTIDE SEQUENCE</scope>
    <source>
        <strain evidence="2">JCM 31311</strain>
    </source>
</reference>
<protein>
    <submittedName>
        <fullName evidence="2">Uncharacterized protein</fullName>
    </submittedName>
</protein>
<accession>A0A918CLL2</accession>
<organism evidence="2 3">
    <name type="scientific">Deinococcus ruber</name>
    <dbReference type="NCBI Taxonomy" id="1848197"/>
    <lineage>
        <taxon>Bacteria</taxon>
        <taxon>Thermotogati</taxon>
        <taxon>Deinococcota</taxon>
        <taxon>Deinococci</taxon>
        <taxon>Deinococcales</taxon>
        <taxon>Deinococcaceae</taxon>
        <taxon>Deinococcus</taxon>
    </lineage>
</organism>
<keyword evidence="3" id="KW-1185">Reference proteome</keyword>
<gene>
    <name evidence="2" type="ORF">GCM10008957_47630</name>
</gene>
<evidence type="ECO:0000313" key="3">
    <source>
        <dbReference type="Proteomes" id="UP000603865"/>
    </source>
</evidence>
<dbReference type="RefSeq" id="WP_189093018.1">
    <property type="nucleotide sequence ID" value="NZ_BMQL01000052.1"/>
</dbReference>
<name>A0A918CLL2_9DEIO</name>
<evidence type="ECO:0000313" key="2">
    <source>
        <dbReference type="EMBL" id="GGR31396.1"/>
    </source>
</evidence>
<feature type="compositionally biased region" description="Basic and acidic residues" evidence="1">
    <location>
        <begin position="530"/>
        <end position="540"/>
    </location>
</feature>
<proteinExistence type="predicted"/>
<dbReference type="AlphaFoldDB" id="A0A918CLL2"/>
<dbReference type="Proteomes" id="UP000603865">
    <property type="component" value="Unassembled WGS sequence"/>
</dbReference>